<name>A0A7V1EHU6_UNCW3</name>
<gene>
    <name evidence="1" type="ORF">ENP86_04920</name>
</gene>
<accession>A0A7V1EHU6</accession>
<sequence>MTLRIKSIVFVLFFILTCSERKRMNQFDVGSDSFTAPPPCYTWGAPVYDPYSGELVAVQIAIEFTDGLQRTLSFSHKFLRNSDVVLTFDYSVDAGSENYGIQISYGGEPFPLGDYCLKVYWGEFGYGAFKFSVVPEANKTRFKGITNNEADGYPENCLPITLED</sequence>
<protein>
    <submittedName>
        <fullName evidence="1">Uncharacterized protein</fullName>
    </submittedName>
</protein>
<dbReference type="EMBL" id="DSKY01000014">
    <property type="protein sequence ID" value="HDY58878.1"/>
    <property type="molecule type" value="Genomic_DNA"/>
</dbReference>
<evidence type="ECO:0000313" key="1">
    <source>
        <dbReference type="EMBL" id="HDY58878.1"/>
    </source>
</evidence>
<comment type="caution">
    <text evidence="1">The sequence shown here is derived from an EMBL/GenBank/DDBJ whole genome shotgun (WGS) entry which is preliminary data.</text>
</comment>
<organism evidence="1">
    <name type="scientific">candidate division WOR-3 bacterium</name>
    <dbReference type="NCBI Taxonomy" id="2052148"/>
    <lineage>
        <taxon>Bacteria</taxon>
        <taxon>Bacteria division WOR-3</taxon>
    </lineage>
</organism>
<proteinExistence type="predicted"/>
<reference evidence="1" key="1">
    <citation type="journal article" date="2020" name="mSystems">
        <title>Genome- and Community-Level Interaction Insights into Carbon Utilization and Element Cycling Functions of Hydrothermarchaeota in Hydrothermal Sediment.</title>
        <authorList>
            <person name="Zhou Z."/>
            <person name="Liu Y."/>
            <person name="Xu W."/>
            <person name="Pan J."/>
            <person name="Luo Z.H."/>
            <person name="Li M."/>
        </authorList>
    </citation>
    <scope>NUCLEOTIDE SEQUENCE [LARGE SCALE GENOMIC DNA]</scope>
    <source>
        <strain evidence="1">SpSt-258</strain>
    </source>
</reference>
<dbReference type="AlphaFoldDB" id="A0A7V1EHU6"/>